<evidence type="ECO:0000313" key="1">
    <source>
        <dbReference type="EMBL" id="EMI55943.1"/>
    </source>
</evidence>
<reference evidence="1 2" key="1">
    <citation type="journal article" date="2013" name="Mar. Genomics">
        <title>Expression of sulfatases in Rhodopirellula baltica and the diversity of sulfatases in the genus Rhodopirellula.</title>
        <authorList>
            <person name="Wegner C.E."/>
            <person name="Richter-Heitmann T."/>
            <person name="Klindworth A."/>
            <person name="Klockow C."/>
            <person name="Richter M."/>
            <person name="Achstetter T."/>
            <person name="Glockner F.O."/>
            <person name="Harder J."/>
        </authorList>
    </citation>
    <scope>NUCLEOTIDE SEQUENCE [LARGE SCALE GENOMIC DNA]</scope>
    <source>
        <strain evidence="1 2">SM41</strain>
    </source>
</reference>
<dbReference type="EMBL" id="ANOH01000184">
    <property type="protein sequence ID" value="EMI55943.1"/>
    <property type="molecule type" value="Genomic_DNA"/>
</dbReference>
<comment type="caution">
    <text evidence="1">The sequence shown here is derived from an EMBL/GenBank/DDBJ whole genome shotgun (WGS) entry which is preliminary data.</text>
</comment>
<keyword evidence="2" id="KW-1185">Reference proteome</keyword>
<protein>
    <submittedName>
        <fullName evidence="1">Uncharacterized protein</fullName>
    </submittedName>
</protein>
<gene>
    <name evidence="1" type="ORF">RSSM_02617</name>
</gene>
<name>M5UIT4_9BACT</name>
<organism evidence="1 2">
    <name type="scientific">Rhodopirellula sallentina SM41</name>
    <dbReference type="NCBI Taxonomy" id="1263870"/>
    <lineage>
        <taxon>Bacteria</taxon>
        <taxon>Pseudomonadati</taxon>
        <taxon>Planctomycetota</taxon>
        <taxon>Planctomycetia</taxon>
        <taxon>Pirellulales</taxon>
        <taxon>Pirellulaceae</taxon>
        <taxon>Rhodopirellula</taxon>
    </lineage>
</organism>
<dbReference type="PATRIC" id="fig|1263870.3.peg.2783"/>
<dbReference type="Proteomes" id="UP000011885">
    <property type="component" value="Unassembled WGS sequence"/>
</dbReference>
<proteinExistence type="predicted"/>
<accession>M5UIT4</accession>
<evidence type="ECO:0000313" key="2">
    <source>
        <dbReference type="Proteomes" id="UP000011885"/>
    </source>
</evidence>
<sequence length="116" mass="12870">MWQRLTASDLTPQGAARLFRLLFPAPIEPGPEAALICDLDRISTNCPVGGHWFAADVGQDWQWRPPVSKTVSTPPRQAIWPNPEVNDAFVLARPSGAMGIRWRGMDSHLVPDMPRS</sequence>
<dbReference type="AlphaFoldDB" id="M5UIT4"/>
<dbReference type="RefSeq" id="WP_008678590.1">
    <property type="nucleotide sequence ID" value="NZ_ANOH01000184.1"/>
</dbReference>